<organism evidence="1 2">
    <name type="scientific">Rhizodiscina lignyota</name>
    <dbReference type="NCBI Taxonomy" id="1504668"/>
    <lineage>
        <taxon>Eukaryota</taxon>
        <taxon>Fungi</taxon>
        <taxon>Dikarya</taxon>
        <taxon>Ascomycota</taxon>
        <taxon>Pezizomycotina</taxon>
        <taxon>Dothideomycetes</taxon>
        <taxon>Pleosporomycetidae</taxon>
        <taxon>Aulographales</taxon>
        <taxon>Rhizodiscinaceae</taxon>
        <taxon>Rhizodiscina</taxon>
    </lineage>
</organism>
<proteinExistence type="predicted"/>
<dbReference type="Proteomes" id="UP000799772">
    <property type="component" value="Unassembled WGS sequence"/>
</dbReference>
<evidence type="ECO:0000313" key="2">
    <source>
        <dbReference type="Proteomes" id="UP000799772"/>
    </source>
</evidence>
<evidence type="ECO:0000313" key="1">
    <source>
        <dbReference type="EMBL" id="KAF2099100.1"/>
    </source>
</evidence>
<dbReference type="EMBL" id="ML978126">
    <property type="protein sequence ID" value="KAF2099100.1"/>
    <property type="molecule type" value="Genomic_DNA"/>
</dbReference>
<sequence>MPLNSSNETLYPEHFAYLTAHNPANHSGVTVVRRGPLTGNYTGQYVWAGLLNTPHPSSDTFKVLNVDFFFGTADTCSAQVCTDDDVNHMDLSADPFSEMLLTFDNAMGAAFVERDMKMVVGWFKGWARTLFWACGRAYRDGYGGVEDGQMSVSTDQIPRETWWMGVGKG</sequence>
<accession>A0A9P4M6P7</accession>
<reference evidence="1" key="1">
    <citation type="journal article" date="2020" name="Stud. Mycol.">
        <title>101 Dothideomycetes genomes: a test case for predicting lifestyles and emergence of pathogens.</title>
        <authorList>
            <person name="Haridas S."/>
            <person name="Albert R."/>
            <person name="Binder M."/>
            <person name="Bloem J."/>
            <person name="Labutti K."/>
            <person name="Salamov A."/>
            <person name="Andreopoulos B."/>
            <person name="Baker S."/>
            <person name="Barry K."/>
            <person name="Bills G."/>
            <person name="Bluhm B."/>
            <person name="Cannon C."/>
            <person name="Castanera R."/>
            <person name="Culley D."/>
            <person name="Daum C."/>
            <person name="Ezra D."/>
            <person name="Gonzalez J."/>
            <person name="Henrissat B."/>
            <person name="Kuo A."/>
            <person name="Liang C."/>
            <person name="Lipzen A."/>
            <person name="Lutzoni F."/>
            <person name="Magnuson J."/>
            <person name="Mondo S."/>
            <person name="Nolan M."/>
            <person name="Ohm R."/>
            <person name="Pangilinan J."/>
            <person name="Park H.-J."/>
            <person name="Ramirez L."/>
            <person name="Alfaro M."/>
            <person name="Sun H."/>
            <person name="Tritt A."/>
            <person name="Yoshinaga Y."/>
            <person name="Zwiers L.-H."/>
            <person name="Turgeon B."/>
            <person name="Goodwin S."/>
            <person name="Spatafora J."/>
            <person name="Crous P."/>
            <person name="Grigoriev I."/>
        </authorList>
    </citation>
    <scope>NUCLEOTIDE SEQUENCE</scope>
    <source>
        <strain evidence="1">CBS 133067</strain>
    </source>
</reference>
<gene>
    <name evidence="1" type="ORF">NA57DRAFT_56725</name>
</gene>
<keyword evidence="2" id="KW-1185">Reference proteome</keyword>
<comment type="caution">
    <text evidence="1">The sequence shown here is derived from an EMBL/GenBank/DDBJ whole genome shotgun (WGS) entry which is preliminary data.</text>
</comment>
<protein>
    <submittedName>
        <fullName evidence="1">Uncharacterized protein</fullName>
    </submittedName>
</protein>
<name>A0A9P4M6P7_9PEZI</name>
<dbReference type="AlphaFoldDB" id="A0A9P4M6P7"/>